<feature type="transmembrane region" description="Helical" evidence="7">
    <location>
        <begin position="9"/>
        <end position="32"/>
    </location>
</feature>
<evidence type="ECO:0000256" key="6">
    <source>
        <dbReference type="ARBA" id="ARBA00023136"/>
    </source>
</evidence>
<feature type="transmembrane region" description="Helical" evidence="7">
    <location>
        <begin position="343"/>
        <end position="366"/>
    </location>
</feature>
<reference evidence="10" key="1">
    <citation type="journal article" date="2019" name="Int. J. Syst. Evol. Microbiol.">
        <title>The Global Catalogue of Microorganisms (GCM) 10K type strain sequencing project: providing services to taxonomists for standard genome sequencing and annotation.</title>
        <authorList>
            <consortium name="The Broad Institute Genomics Platform"/>
            <consortium name="The Broad Institute Genome Sequencing Center for Infectious Disease"/>
            <person name="Wu L."/>
            <person name="Ma J."/>
        </authorList>
    </citation>
    <scope>NUCLEOTIDE SEQUENCE [LARGE SCALE GENOMIC DNA]</scope>
    <source>
        <strain evidence="10">CGMCC 1.13574</strain>
    </source>
</reference>
<feature type="transmembrane region" description="Helical" evidence="7">
    <location>
        <begin position="38"/>
        <end position="59"/>
    </location>
</feature>
<feature type="transmembrane region" description="Helical" evidence="7">
    <location>
        <begin position="372"/>
        <end position="391"/>
    </location>
</feature>
<evidence type="ECO:0000256" key="3">
    <source>
        <dbReference type="ARBA" id="ARBA00022475"/>
    </source>
</evidence>
<keyword evidence="10" id="KW-1185">Reference proteome</keyword>
<evidence type="ECO:0000256" key="7">
    <source>
        <dbReference type="SAM" id="Phobius"/>
    </source>
</evidence>
<dbReference type="InterPro" id="IPR011701">
    <property type="entry name" value="MFS"/>
</dbReference>
<dbReference type="PANTHER" id="PTHR43266">
    <property type="entry name" value="MACROLIDE-EFFLUX PROTEIN"/>
    <property type="match status" value="1"/>
</dbReference>
<feature type="domain" description="Major facilitator superfamily (MFS) profile" evidence="8">
    <location>
        <begin position="1"/>
        <end position="396"/>
    </location>
</feature>
<comment type="caution">
    <text evidence="9">The sequence shown here is derived from an EMBL/GenBank/DDBJ whole genome shotgun (WGS) entry which is preliminary data.</text>
</comment>
<dbReference type="InterPro" id="IPR020846">
    <property type="entry name" value="MFS_dom"/>
</dbReference>
<accession>A0ABW4ZZ33</accession>
<evidence type="ECO:0000256" key="1">
    <source>
        <dbReference type="ARBA" id="ARBA00004651"/>
    </source>
</evidence>
<evidence type="ECO:0000256" key="4">
    <source>
        <dbReference type="ARBA" id="ARBA00022692"/>
    </source>
</evidence>
<keyword evidence="5 7" id="KW-1133">Transmembrane helix</keyword>
<dbReference type="RefSeq" id="WP_386046383.1">
    <property type="nucleotide sequence ID" value="NZ_JBHUIO010000005.1"/>
</dbReference>
<dbReference type="SUPFAM" id="SSF103473">
    <property type="entry name" value="MFS general substrate transporter"/>
    <property type="match status" value="1"/>
</dbReference>
<keyword evidence="4 7" id="KW-0812">Transmembrane</keyword>
<evidence type="ECO:0000256" key="5">
    <source>
        <dbReference type="ARBA" id="ARBA00022989"/>
    </source>
</evidence>
<keyword evidence="6 7" id="KW-0472">Membrane</keyword>
<keyword evidence="2" id="KW-0813">Transport</keyword>
<evidence type="ECO:0000313" key="9">
    <source>
        <dbReference type="EMBL" id="MFD2170435.1"/>
    </source>
</evidence>
<sequence length="412" mass="45144">MGKRNIRNLLLSQFFSDVGDWITAGTIMLLIYKATESPVLVSMIMITENIAIILFATIGGAFADRHSPKKIMVVCDLVRASVVASIPLFSSNIWLIYVALLVQVSFSCFFAPAKQKVITKVANRDELAVVNSWSFGISGFVRIIGTMSAGLIVGALGYHIPFFIDATTFLISALFLLRVVYHANGSALPQNSFVDRTAKTSLLQDVLIGIKEVRRIPAVPKLLAVFTLGSFLMGLFVPQLVVYNARSLQGDEFSYGLLNAMIALGTIIATAIFPKFVHRFDPYQTMTYTAFAGLGSMLILLTLVPPPFQLAVLFFFGVLQSTPNLVATTLAQMIVPEELLGRYFGLLNLFTTSCYITGMVVGGLVASYDIDWMYRGAGLFALTVFVLTVLFRNQMQRGISYEQTQAPSAKSP</sequence>
<dbReference type="InterPro" id="IPR036259">
    <property type="entry name" value="MFS_trans_sf"/>
</dbReference>
<dbReference type="PANTHER" id="PTHR43266:SF2">
    <property type="entry name" value="MAJOR FACILITATOR SUPERFAMILY (MFS) PROFILE DOMAIN-CONTAINING PROTEIN"/>
    <property type="match status" value="1"/>
</dbReference>
<feature type="transmembrane region" description="Helical" evidence="7">
    <location>
        <begin position="253"/>
        <end position="273"/>
    </location>
</feature>
<dbReference type="Proteomes" id="UP001597343">
    <property type="component" value="Unassembled WGS sequence"/>
</dbReference>
<feature type="transmembrane region" description="Helical" evidence="7">
    <location>
        <begin position="222"/>
        <end position="241"/>
    </location>
</feature>
<evidence type="ECO:0000259" key="8">
    <source>
        <dbReference type="PROSITE" id="PS50850"/>
    </source>
</evidence>
<feature type="transmembrane region" description="Helical" evidence="7">
    <location>
        <begin position="133"/>
        <end position="156"/>
    </location>
</feature>
<feature type="transmembrane region" description="Helical" evidence="7">
    <location>
        <begin position="162"/>
        <end position="181"/>
    </location>
</feature>
<organism evidence="9 10">
    <name type="scientific">Tumebacillus lipolyticus</name>
    <dbReference type="NCBI Taxonomy" id="1280370"/>
    <lineage>
        <taxon>Bacteria</taxon>
        <taxon>Bacillati</taxon>
        <taxon>Bacillota</taxon>
        <taxon>Bacilli</taxon>
        <taxon>Bacillales</taxon>
        <taxon>Alicyclobacillaceae</taxon>
        <taxon>Tumebacillus</taxon>
    </lineage>
</organism>
<name>A0ABW4ZZ33_9BACL</name>
<comment type="subcellular location">
    <subcellularLocation>
        <location evidence="1">Cell membrane</location>
        <topology evidence="1">Multi-pass membrane protein</topology>
    </subcellularLocation>
</comment>
<dbReference type="PROSITE" id="PS50850">
    <property type="entry name" value="MFS"/>
    <property type="match status" value="1"/>
</dbReference>
<keyword evidence="3" id="KW-1003">Cell membrane</keyword>
<dbReference type="CDD" id="cd06173">
    <property type="entry name" value="MFS_MefA_like"/>
    <property type="match status" value="1"/>
</dbReference>
<gene>
    <name evidence="9" type="ORF">ACFSOY_10520</name>
</gene>
<dbReference type="Pfam" id="PF07690">
    <property type="entry name" value="MFS_1"/>
    <property type="match status" value="1"/>
</dbReference>
<evidence type="ECO:0000256" key="2">
    <source>
        <dbReference type="ARBA" id="ARBA00022448"/>
    </source>
</evidence>
<dbReference type="EMBL" id="JBHUIO010000005">
    <property type="protein sequence ID" value="MFD2170435.1"/>
    <property type="molecule type" value="Genomic_DNA"/>
</dbReference>
<proteinExistence type="predicted"/>
<dbReference type="Gene3D" id="1.20.1250.20">
    <property type="entry name" value="MFS general substrate transporter like domains"/>
    <property type="match status" value="1"/>
</dbReference>
<protein>
    <submittedName>
        <fullName evidence="9">MFS transporter</fullName>
    </submittedName>
</protein>
<evidence type="ECO:0000313" key="10">
    <source>
        <dbReference type="Proteomes" id="UP001597343"/>
    </source>
</evidence>